<dbReference type="Gene3D" id="3.40.50.300">
    <property type="entry name" value="P-loop containing nucleotide triphosphate hydrolases"/>
    <property type="match status" value="1"/>
</dbReference>
<dbReference type="EMBL" id="AP022642">
    <property type="protein sequence ID" value="BCA26839.1"/>
    <property type="molecule type" value="Genomic_DNA"/>
</dbReference>
<evidence type="ECO:0000256" key="6">
    <source>
        <dbReference type="ARBA" id="ARBA00023136"/>
    </source>
</evidence>
<keyword evidence="3" id="KW-0812">Transmembrane</keyword>
<dbReference type="Pfam" id="PF03567">
    <property type="entry name" value="Sulfotransfer_2"/>
    <property type="match status" value="1"/>
</dbReference>
<keyword evidence="5" id="KW-0333">Golgi apparatus</keyword>
<gene>
    <name evidence="8" type="ORF">PtoMrB4_08160</name>
</gene>
<dbReference type="SUPFAM" id="SSF52540">
    <property type="entry name" value="P-loop containing nucleoside triphosphate hydrolases"/>
    <property type="match status" value="1"/>
</dbReference>
<dbReference type="AlphaFoldDB" id="A0A679GGL3"/>
<keyword evidence="7" id="KW-0325">Glycoprotein</keyword>
<name>A0A679GGL3_9GAMM</name>
<proteinExistence type="predicted"/>
<dbReference type="Proteomes" id="UP000501237">
    <property type="component" value="Chromosome"/>
</dbReference>
<reference evidence="8 9" key="1">
    <citation type="journal article" date="2020" name="Microbiol. Resour. Announc.">
        <title>Complete genome sequence of Pseudomonas otitidis strain MrB4, isolated from Lake Biwa in Japan.</title>
        <authorList>
            <person name="Miyazaki K."/>
            <person name="Hase E."/>
            <person name="Maruya T."/>
        </authorList>
    </citation>
    <scope>NUCLEOTIDE SEQUENCE [LARGE SCALE GENOMIC DNA]</scope>
    <source>
        <strain evidence="8 9">MrB4</strain>
    </source>
</reference>
<protein>
    <recommendedName>
        <fullName evidence="10">Sulfotransferase family protein</fullName>
    </recommendedName>
</protein>
<dbReference type="PANTHER" id="PTHR12137">
    <property type="entry name" value="CARBOHYDRATE SULFOTRANSFERASE"/>
    <property type="match status" value="1"/>
</dbReference>
<dbReference type="InterPro" id="IPR005331">
    <property type="entry name" value="Sulfotransferase"/>
</dbReference>
<evidence type="ECO:0000256" key="1">
    <source>
        <dbReference type="ARBA" id="ARBA00004323"/>
    </source>
</evidence>
<dbReference type="GO" id="GO:0008146">
    <property type="term" value="F:sulfotransferase activity"/>
    <property type="evidence" value="ECO:0007669"/>
    <property type="project" value="InterPro"/>
</dbReference>
<dbReference type="InterPro" id="IPR018011">
    <property type="entry name" value="Carb_sulfotrans_8-10"/>
</dbReference>
<comment type="subcellular location">
    <subcellularLocation>
        <location evidence="1">Golgi apparatus membrane</location>
        <topology evidence="1">Single-pass type II membrane protein</topology>
    </subcellularLocation>
</comment>
<dbReference type="GeneID" id="57396030"/>
<evidence type="ECO:0000256" key="5">
    <source>
        <dbReference type="ARBA" id="ARBA00023034"/>
    </source>
</evidence>
<keyword evidence="4" id="KW-1133">Transmembrane helix</keyword>
<dbReference type="PANTHER" id="PTHR12137:SF54">
    <property type="entry name" value="CARBOHYDRATE SULFOTRANSFERASE"/>
    <property type="match status" value="1"/>
</dbReference>
<evidence type="ECO:0000256" key="7">
    <source>
        <dbReference type="ARBA" id="ARBA00023180"/>
    </source>
</evidence>
<dbReference type="KEGG" id="poj:PtoMrB4_08160"/>
<organism evidence="8 9">
    <name type="scientific">Metapseudomonas otitidis</name>
    <dbReference type="NCBI Taxonomy" id="319939"/>
    <lineage>
        <taxon>Bacteria</taxon>
        <taxon>Pseudomonadati</taxon>
        <taxon>Pseudomonadota</taxon>
        <taxon>Gammaproteobacteria</taxon>
        <taxon>Pseudomonadales</taxon>
        <taxon>Pseudomonadaceae</taxon>
        <taxon>Metapseudomonas</taxon>
    </lineage>
</organism>
<keyword evidence="2" id="KW-0808">Transferase</keyword>
<evidence type="ECO:0000256" key="4">
    <source>
        <dbReference type="ARBA" id="ARBA00022989"/>
    </source>
</evidence>
<dbReference type="GO" id="GO:0016020">
    <property type="term" value="C:membrane"/>
    <property type="evidence" value="ECO:0007669"/>
    <property type="project" value="InterPro"/>
</dbReference>
<accession>A0A679GGL3</accession>
<dbReference type="GO" id="GO:0016051">
    <property type="term" value="P:carbohydrate biosynthetic process"/>
    <property type="evidence" value="ECO:0007669"/>
    <property type="project" value="InterPro"/>
</dbReference>
<dbReference type="InterPro" id="IPR027417">
    <property type="entry name" value="P-loop_NTPase"/>
</dbReference>
<evidence type="ECO:0000313" key="8">
    <source>
        <dbReference type="EMBL" id="BCA26839.1"/>
    </source>
</evidence>
<keyword evidence="6" id="KW-0472">Membrane</keyword>
<evidence type="ECO:0000256" key="2">
    <source>
        <dbReference type="ARBA" id="ARBA00022679"/>
    </source>
</evidence>
<dbReference type="RefSeq" id="WP_107331005.1">
    <property type="nucleotide sequence ID" value="NZ_AP022642.1"/>
</dbReference>
<evidence type="ECO:0000256" key="3">
    <source>
        <dbReference type="ARBA" id="ARBA00022692"/>
    </source>
</evidence>
<sequence length="236" mass="27763">MLQRLLWKLLPKAQRRFLLDRLSVVDRQAVNKAMSANLAFPEPFQQRACLFIHVPKCAGSSVCLSLFDGWYPGHLPLYWYERQFPEQYAESFKFTFVRDPLERAYSAYAFLRGNPLSTRDAEAQRLVRSFRDFDEFVARWLHPDNLHRQLHFAPQTDFLVDSLGQLAVDFIGRQENMAHDFHRLCQRLGVQADLPRANVSCERQAAPVRQFCTARTRRLVRRAYQRDYEMLGYAQS</sequence>
<evidence type="ECO:0000313" key="9">
    <source>
        <dbReference type="Proteomes" id="UP000501237"/>
    </source>
</evidence>
<evidence type="ECO:0008006" key="10">
    <source>
        <dbReference type="Google" id="ProtNLM"/>
    </source>
</evidence>